<keyword evidence="4 6" id="KW-1133">Transmembrane helix</keyword>
<dbReference type="GO" id="GO:0022857">
    <property type="term" value="F:transmembrane transporter activity"/>
    <property type="evidence" value="ECO:0007669"/>
    <property type="project" value="InterPro"/>
</dbReference>
<dbReference type="PANTHER" id="PTHR23511">
    <property type="entry name" value="SYNAPTIC VESICLE GLYCOPROTEIN 2"/>
    <property type="match status" value="1"/>
</dbReference>
<evidence type="ECO:0000256" key="3">
    <source>
        <dbReference type="ARBA" id="ARBA00022692"/>
    </source>
</evidence>
<accession>A0A8S0ZT57</accession>
<dbReference type="PANTHER" id="PTHR23511:SF35">
    <property type="entry name" value="MAJOR FACILITATOR SUPERFAMILY (MFS) PROFILE DOMAIN-CONTAINING PROTEIN"/>
    <property type="match status" value="1"/>
</dbReference>
<feature type="transmembrane region" description="Helical" evidence="6">
    <location>
        <begin position="354"/>
        <end position="375"/>
    </location>
</feature>
<feature type="transmembrane region" description="Helical" evidence="6">
    <location>
        <begin position="98"/>
        <end position="118"/>
    </location>
</feature>
<sequence length="511" mass="55660">MHYVKKSVKFDSDKLDLEAALDKAGFGLYGFLLTCLTSLILISFSCIAYGSPFIVPTSACELKTTSSQQGMLASGTIISLLIGGVIWSYLADTRGRRAMLLIALLGASVLNIIATISVNWIMLLVFQVLAGLFAAGIYSVSMTLLSESIPMAYRNTTVLIVSSVMMLAQGIMALLAIPIIPLRFSHYLPSLGIYMNSWRTLMLVYSAPAVICAVCLFFTQESPKFIFNKKDDIKALEALRAIHRINNWRSKEDFQLKGLVKDESLQSTDNASVKDQILPLLQAPFLKYTIIMLFMNVGQQLTAFVVWMPTIANQFVRIIQTGDSTDLTVCDILNSGSAPVNPDETPCALNETSLLILLGVGGLQSVFNLIISFLVNFVGRRNISIIVIMLCGGSGILVNLVPNVFASATLFCIMLLGAVVVGLCTTICVALFPTNLRAMAIAFTMVAQYLGIVASIQILNWLLKVNCAAGFYFFGTLYISAAVAAFFLPDDRTLQPTEPTTTEVENSEKKT</sequence>
<dbReference type="GO" id="GO:0016020">
    <property type="term" value="C:membrane"/>
    <property type="evidence" value="ECO:0007669"/>
    <property type="project" value="UniProtKB-SubCell"/>
</dbReference>
<evidence type="ECO:0000313" key="9">
    <source>
        <dbReference type="Proteomes" id="UP000494106"/>
    </source>
</evidence>
<dbReference type="InterPro" id="IPR020846">
    <property type="entry name" value="MFS_dom"/>
</dbReference>
<dbReference type="InterPro" id="IPR011701">
    <property type="entry name" value="MFS"/>
</dbReference>
<feature type="transmembrane region" description="Helical" evidence="6">
    <location>
        <begin position="382"/>
        <end position="402"/>
    </location>
</feature>
<name>A0A8S0ZT57_ARCPL</name>
<feature type="transmembrane region" description="Helical" evidence="6">
    <location>
        <begin position="408"/>
        <end position="432"/>
    </location>
</feature>
<dbReference type="Pfam" id="PF07690">
    <property type="entry name" value="MFS_1"/>
    <property type="match status" value="2"/>
</dbReference>
<protein>
    <recommendedName>
        <fullName evidence="7">Major facilitator superfamily (MFS) profile domain-containing protein</fullName>
    </recommendedName>
</protein>
<feature type="transmembrane region" description="Helical" evidence="6">
    <location>
        <begin position="26"/>
        <end position="50"/>
    </location>
</feature>
<keyword evidence="5 6" id="KW-0472">Membrane</keyword>
<evidence type="ECO:0000259" key="7">
    <source>
        <dbReference type="PROSITE" id="PS50850"/>
    </source>
</evidence>
<evidence type="ECO:0000256" key="4">
    <source>
        <dbReference type="ARBA" id="ARBA00022989"/>
    </source>
</evidence>
<keyword evidence="3 6" id="KW-0812">Transmembrane</keyword>
<evidence type="ECO:0000256" key="5">
    <source>
        <dbReference type="ARBA" id="ARBA00023136"/>
    </source>
</evidence>
<dbReference type="OrthoDB" id="4139357at2759"/>
<feature type="transmembrane region" description="Helical" evidence="6">
    <location>
        <begin position="124"/>
        <end position="145"/>
    </location>
</feature>
<dbReference type="PROSITE" id="PS50850">
    <property type="entry name" value="MFS"/>
    <property type="match status" value="1"/>
</dbReference>
<feature type="transmembrane region" description="Helical" evidence="6">
    <location>
        <begin position="439"/>
        <end position="463"/>
    </location>
</feature>
<feature type="transmembrane region" description="Helical" evidence="6">
    <location>
        <begin position="70"/>
        <end position="91"/>
    </location>
</feature>
<dbReference type="Gene3D" id="1.20.1250.20">
    <property type="entry name" value="MFS general substrate transporter like domains"/>
    <property type="match status" value="1"/>
</dbReference>
<feature type="transmembrane region" description="Helical" evidence="6">
    <location>
        <begin position="285"/>
        <end position="307"/>
    </location>
</feature>
<dbReference type="Proteomes" id="UP000494106">
    <property type="component" value="Unassembled WGS sequence"/>
</dbReference>
<feature type="transmembrane region" description="Helical" evidence="6">
    <location>
        <begin position="469"/>
        <end position="488"/>
    </location>
</feature>
<reference evidence="8 9" key="1">
    <citation type="submission" date="2020-04" db="EMBL/GenBank/DDBJ databases">
        <authorList>
            <person name="Wallbank WR R."/>
            <person name="Pardo Diaz C."/>
            <person name="Kozak K."/>
            <person name="Martin S."/>
            <person name="Jiggins C."/>
            <person name="Moest M."/>
            <person name="Warren A I."/>
            <person name="Byers J.R.P. K."/>
            <person name="Montejo-Kovacevich G."/>
            <person name="Yen C E."/>
        </authorList>
    </citation>
    <scope>NUCLEOTIDE SEQUENCE [LARGE SCALE GENOMIC DNA]</scope>
</reference>
<proteinExistence type="predicted"/>
<dbReference type="SUPFAM" id="SSF103473">
    <property type="entry name" value="MFS general substrate transporter"/>
    <property type="match status" value="1"/>
</dbReference>
<keyword evidence="2" id="KW-0813">Transport</keyword>
<dbReference type="EMBL" id="CADEBC010000485">
    <property type="protein sequence ID" value="CAB3235231.1"/>
    <property type="molecule type" value="Genomic_DNA"/>
</dbReference>
<organism evidence="8 9">
    <name type="scientific">Arctia plantaginis</name>
    <name type="common">Wood tiger moth</name>
    <name type="synonym">Phalaena plantaginis</name>
    <dbReference type="NCBI Taxonomy" id="874455"/>
    <lineage>
        <taxon>Eukaryota</taxon>
        <taxon>Metazoa</taxon>
        <taxon>Ecdysozoa</taxon>
        <taxon>Arthropoda</taxon>
        <taxon>Hexapoda</taxon>
        <taxon>Insecta</taxon>
        <taxon>Pterygota</taxon>
        <taxon>Neoptera</taxon>
        <taxon>Endopterygota</taxon>
        <taxon>Lepidoptera</taxon>
        <taxon>Glossata</taxon>
        <taxon>Ditrysia</taxon>
        <taxon>Noctuoidea</taxon>
        <taxon>Erebidae</taxon>
        <taxon>Arctiinae</taxon>
        <taxon>Arctia</taxon>
    </lineage>
</organism>
<feature type="transmembrane region" description="Helical" evidence="6">
    <location>
        <begin position="200"/>
        <end position="219"/>
    </location>
</feature>
<evidence type="ECO:0000256" key="1">
    <source>
        <dbReference type="ARBA" id="ARBA00004141"/>
    </source>
</evidence>
<gene>
    <name evidence="8" type="ORF">APLA_LOCUS6001</name>
</gene>
<evidence type="ECO:0000256" key="6">
    <source>
        <dbReference type="SAM" id="Phobius"/>
    </source>
</evidence>
<evidence type="ECO:0000256" key="2">
    <source>
        <dbReference type="ARBA" id="ARBA00022448"/>
    </source>
</evidence>
<keyword evidence="9" id="KW-1185">Reference proteome</keyword>
<comment type="subcellular location">
    <subcellularLocation>
        <location evidence="1">Membrane</location>
        <topology evidence="1">Multi-pass membrane protein</topology>
    </subcellularLocation>
</comment>
<evidence type="ECO:0000313" key="8">
    <source>
        <dbReference type="EMBL" id="CAB3235231.1"/>
    </source>
</evidence>
<feature type="transmembrane region" description="Helical" evidence="6">
    <location>
        <begin position="157"/>
        <end position="180"/>
    </location>
</feature>
<comment type="caution">
    <text evidence="8">The sequence shown here is derived from an EMBL/GenBank/DDBJ whole genome shotgun (WGS) entry which is preliminary data.</text>
</comment>
<dbReference type="InterPro" id="IPR036259">
    <property type="entry name" value="MFS_trans_sf"/>
</dbReference>
<dbReference type="AlphaFoldDB" id="A0A8S0ZT57"/>
<feature type="domain" description="Major facilitator superfamily (MFS) profile" evidence="7">
    <location>
        <begin position="31"/>
        <end position="493"/>
    </location>
</feature>